<dbReference type="PANTHER" id="PTHR13932">
    <property type="entry name" value="COPROPORPHYRINIGEN III OXIDASE"/>
    <property type="match status" value="1"/>
</dbReference>
<reference evidence="2" key="1">
    <citation type="submission" date="2020-05" db="EMBL/GenBank/DDBJ databases">
        <title>Phylogenomic resolution of chytrid fungi.</title>
        <authorList>
            <person name="Stajich J.E."/>
            <person name="Amses K."/>
            <person name="Simmons R."/>
            <person name="Seto K."/>
            <person name="Myers J."/>
            <person name="Bonds A."/>
            <person name="Quandt C.A."/>
            <person name="Barry K."/>
            <person name="Liu P."/>
            <person name="Grigoriev I."/>
            <person name="Longcore J.E."/>
            <person name="James T.Y."/>
        </authorList>
    </citation>
    <scope>NUCLEOTIDE SEQUENCE</scope>
    <source>
        <strain evidence="2">JEL0379</strain>
    </source>
</reference>
<evidence type="ECO:0000313" key="2">
    <source>
        <dbReference type="EMBL" id="KAJ3184269.1"/>
    </source>
</evidence>
<dbReference type="Proteomes" id="UP001212152">
    <property type="component" value="Unassembled WGS sequence"/>
</dbReference>
<dbReference type="AlphaFoldDB" id="A0AAD5TQI4"/>
<accession>A0AAD5TQI4</accession>
<protein>
    <submittedName>
        <fullName evidence="2">Radical S-adenosyl methionine domain-containing protein 1</fullName>
    </submittedName>
</protein>
<dbReference type="InterPro" id="IPR007197">
    <property type="entry name" value="rSAM"/>
</dbReference>
<keyword evidence="3" id="KW-1185">Reference proteome</keyword>
<dbReference type="PANTHER" id="PTHR13932:SF5">
    <property type="entry name" value="RADICAL S-ADENOSYL METHIONINE DOMAIN-CONTAINING PROTEIN 1, MITOCHONDRIAL"/>
    <property type="match status" value="1"/>
</dbReference>
<dbReference type="Gene3D" id="3.30.750.200">
    <property type="match status" value="1"/>
</dbReference>
<feature type="domain" description="Radical SAM core" evidence="1">
    <location>
        <begin position="1"/>
        <end position="208"/>
    </location>
</feature>
<dbReference type="GO" id="GO:0005739">
    <property type="term" value="C:mitochondrion"/>
    <property type="evidence" value="ECO:0007669"/>
    <property type="project" value="TreeGrafter"/>
</dbReference>
<dbReference type="SUPFAM" id="SSF102114">
    <property type="entry name" value="Radical SAM enzymes"/>
    <property type="match status" value="1"/>
</dbReference>
<comment type="caution">
    <text evidence="2">The sequence shown here is derived from an EMBL/GenBank/DDBJ whole genome shotgun (WGS) entry which is preliminary data.</text>
</comment>
<evidence type="ECO:0000259" key="1">
    <source>
        <dbReference type="PROSITE" id="PS51918"/>
    </source>
</evidence>
<evidence type="ECO:0000313" key="3">
    <source>
        <dbReference type="Proteomes" id="UP001212152"/>
    </source>
</evidence>
<dbReference type="GO" id="GO:0051539">
    <property type="term" value="F:4 iron, 4 sulfur cluster binding"/>
    <property type="evidence" value="ECO:0007669"/>
    <property type="project" value="TreeGrafter"/>
</dbReference>
<name>A0AAD5TQI4_9FUNG</name>
<dbReference type="InterPro" id="IPR034505">
    <property type="entry name" value="Coproporphyrinogen-III_oxidase"/>
</dbReference>
<dbReference type="SMART" id="SM00729">
    <property type="entry name" value="Elp3"/>
    <property type="match status" value="1"/>
</dbReference>
<sequence>MEAAQLAELTHSLTRSPLTNEPVTAGRRTVTSVYFGGGTPSLARPTMVSKILNLLPTLCNVPADIEVSLEGNPTSIETARLHEFRNAGVNRLSLGLQALDERDLKFFGRDHSAQDGRRAVEVAREVFDRVSVDAIWGRPGQTVEAWTRELEEIATFGVSHLSLYQLTVERGTPLFRALTQKTTTVPDADFSADMYEATVSTAARLGYMQYEVSSFALHGERRNRSAHNSSYWTGSDYIGIGPGAHGRVRDGPRGRVRTYRVLEPRAWMAQCERDGHGMRRVVVVSDEETAREVVLLGLRTTDGLDFDILRTVSRAECPVEKTLDVARVEELIAAGLLEWTSSQGNGAADRFEDAVGLRATTKGLAVVDRVVSEILA</sequence>
<organism evidence="2 3">
    <name type="scientific">Geranomyces variabilis</name>
    <dbReference type="NCBI Taxonomy" id="109894"/>
    <lineage>
        <taxon>Eukaryota</taxon>
        <taxon>Fungi</taxon>
        <taxon>Fungi incertae sedis</taxon>
        <taxon>Chytridiomycota</taxon>
        <taxon>Chytridiomycota incertae sedis</taxon>
        <taxon>Chytridiomycetes</taxon>
        <taxon>Spizellomycetales</taxon>
        <taxon>Powellomycetaceae</taxon>
        <taxon>Geranomyces</taxon>
    </lineage>
</organism>
<dbReference type="InterPro" id="IPR058240">
    <property type="entry name" value="rSAM_sf"/>
</dbReference>
<dbReference type="InterPro" id="IPR006638">
    <property type="entry name" value="Elp3/MiaA/NifB-like_rSAM"/>
</dbReference>
<dbReference type="EMBL" id="JADGJQ010000004">
    <property type="protein sequence ID" value="KAJ3184269.1"/>
    <property type="molecule type" value="Genomic_DNA"/>
</dbReference>
<dbReference type="Pfam" id="PF04055">
    <property type="entry name" value="Radical_SAM"/>
    <property type="match status" value="1"/>
</dbReference>
<dbReference type="PROSITE" id="PS51918">
    <property type="entry name" value="RADICAL_SAM"/>
    <property type="match status" value="1"/>
</dbReference>
<proteinExistence type="predicted"/>
<dbReference type="GO" id="GO:0003824">
    <property type="term" value="F:catalytic activity"/>
    <property type="evidence" value="ECO:0007669"/>
    <property type="project" value="InterPro"/>
</dbReference>
<dbReference type="GO" id="GO:0006779">
    <property type="term" value="P:porphyrin-containing compound biosynthetic process"/>
    <property type="evidence" value="ECO:0007669"/>
    <property type="project" value="TreeGrafter"/>
</dbReference>
<dbReference type="CDD" id="cd01335">
    <property type="entry name" value="Radical_SAM"/>
    <property type="match status" value="1"/>
</dbReference>
<gene>
    <name evidence="2" type="primary">RSAD1</name>
    <name evidence="2" type="ORF">HDU87_005116</name>
</gene>